<dbReference type="OrthoDB" id="267364at2"/>
<organism evidence="2 3">
    <name type="scientific">Pseudomonas abietaniphila</name>
    <dbReference type="NCBI Taxonomy" id="89065"/>
    <lineage>
        <taxon>Bacteria</taxon>
        <taxon>Pseudomonadati</taxon>
        <taxon>Pseudomonadota</taxon>
        <taxon>Gammaproteobacteria</taxon>
        <taxon>Pseudomonadales</taxon>
        <taxon>Pseudomonadaceae</taxon>
        <taxon>Pseudomonas</taxon>
    </lineage>
</organism>
<dbReference type="AlphaFoldDB" id="A0A1G8QYH4"/>
<gene>
    <name evidence="2" type="ORF">SAMN05216605_121105</name>
</gene>
<dbReference type="Pfam" id="PF10263">
    <property type="entry name" value="SprT-like"/>
    <property type="match status" value="1"/>
</dbReference>
<feature type="domain" description="SprT-like" evidence="1">
    <location>
        <begin position="12"/>
        <end position="171"/>
    </location>
</feature>
<dbReference type="STRING" id="89065.SAMN05216605_121105"/>
<dbReference type="Proteomes" id="UP000182894">
    <property type="component" value="Unassembled WGS sequence"/>
</dbReference>
<dbReference type="PANTHER" id="PTHR38773:SF1">
    <property type="entry name" value="PROTEIN SPRT"/>
    <property type="match status" value="1"/>
</dbReference>
<proteinExistence type="predicted"/>
<dbReference type="SMART" id="SM00731">
    <property type="entry name" value="SprT"/>
    <property type="match status" value="1"/>
</dbReference>
<evidence type="ECO:0000259" key="1">
    <source>
        <dbReference type="SMART" id="SM00731"/>
    </source>
</evidence>
<dbReference type="InterPro" id="IPR006640">
    <property type="entry name" value="SprT-like_domain"/>
</dbReference>
<accession>A0A1G8QYH4</accession>
<keyword evidence="3" id="KW-1185">Reference proteome</keyword>
<dbReference type="GO" id="GO:0006950">
    <property type="term" value="P:response to stress"/>
    <property type="evidence" value="ECO:0007669"/>
    <property type="project" value="UniProtKB-ARBA"/>
</dbReference>
<evidence type="ECO:0000313" key="2">
    <source>
        <dbReference type="EMBL" id="SDJ09769.1"/>
    </source>
</evidence>
<reference evidence="3" key="1">
    <citation type="submission" date="2016-10" db="EMBL/GenBank/DDBJ databases">
        <authorList>
            <person name="Varghese N."/>
            <person name="Submissions S."/>
        </authorList>
    </citation>
    <scope>NUCLEOTIDE SEQUENCE [LARGE SCALE GENOMIC DNA]</scope>
    <source>
        <strain evidence="3">ATCC 700689</strain>
    </source>
</reference>
<dbReference type="RefSeq" id="WP_083370787.1">
    <property type="nucleotide sequence ID" value="NZ_FNCO01000021.1"/>
</dbReference>
<dbReference type="EMBL" id="FNCO01000021">
    <property type="protein sequence ID" value="SDJ09769.1"/>
    <property type="molecule type" value="Genomic_DNA"/>
</dbReference>
<evidence type="ECO:0000313" key="3">
    <source>
        <dbReference type="Proteomes" id="UP000182894"/>
    </source>
</evidence>
<name>A0A1G8QYH4_9PSED</name>
<sequence length="290" mass="32720">MEVVDELKAVRARVTECIALASAHFQREFAEIPVKFDLTGTTAGMYCRETHPVTGSLVREWFRFNRVLIRENLAHYLGDTCPHEVAHYVVRSVWNQDSVKAHGREWQSVMVDIFNLPPERCHQLDTSRVVKRPFLYTCGCTEHYLSTVRHNRSQRGGKYGCKKCGMWMKFVKAVDSVRAPAPQIDKLFISTGVSSVGADQVKKVLQLITDHEVRQIVTDGLITNVRDLQMLSKKMKVPIGSVTGHPNPNTLPAGISHAIVFSDNAPERQERVAKAFQLRGVKVRLLRGST</sequence>
<protein>
    <submittedName>
        <fullName evidence="2">SprT protein</fullName>
    </submittedName>
</protein>
<dbReference type="PANTHER" id="PTHR38773">
    <property type="entry name" value="PROTEIN SPRT"/>
    <property type="match status" value="1"/>
</dbReference>